<protein>
    <recommendedName>
        <fullName evidence="4">Oligosaccharide repeat unit polymerase</fullName>
    </recommendedName>
</protein>
<feature type="transmembrane region" description="Helical" evidence="1">
    <location>
        <begin position="328"/>
        <end position="346"/>
    </location>
</feature>
<accession>A0ABW3JWJ8</accession>
<feature type="transmembrane region" description="Helical" evidence="1">
    <location>
        <begin position="304"/>
        <end position="322"/>
    </location>
</feature>
<feature type="transmembrane region" description="Helical" evidence="1">
    <location>
        <begin position="189"/>
        <end position="209"/>
    </location>
</feature>
<feature type="transmembrane region" description="Helical" evidence="1">
    <location>
        <begin position="109"/>
        <end position="137"/>
    </location>
</feature>
<evidence type="ECO:0000313" key="3">
    <source>
        <dbReference type="Proteomes" id="UP001597062"/>
    </source>
</evidence>
<feature type="transmembrane region" description="Helical" evidence="1">
    <location>
        <begin position="149"/>
        <end position="177"/>
    </location>
</feature>
<keyword evidence="1" id="KW-0472">Membrane</keyword>
<evidence type="ECO:0008006" key="4">
    <source>
        <dbReference type="Google" id="ProtNLM"/>
    </source>
</evidence>
<keyword evidence="3" id="KW-1185">Reference proteome</keyword>
<dbReference type="Proteomes" id="UP001597062">
    <property type="component" value="Unassembled WGS sequence"/>
</dbReference>
<feature type="transmembrane region" description="Helical" evidence="1">
    <location>
        <begin position="274"/>
        <end position="292"/>
    </location>
</feature>
<feature type="transmembrane region" description="Helical" evidence="1">
    <location>
        <begin position="69"/>
        <end position="88"/>
    </location>
</feature>
<sequence>MKISLPKNKLTFLFFSLLSFLIGIFGCYFLPSRFFNDTIIIINDYHNEIGWRGSYPFTILFYNLTKLKYLHFSIVGAIQTIIVLYFTYKIGVPKKFNIITTKNSITYISIALIGVFLCMPTKEFINYCYLLFVLYFIRKQFFSAKNTGFIIVVLLIFFGFFFREYYMLIALLTVIFYTMSFVNFKNKKIATIFYGIIIAIGFSLSYGFIKGEFISQKTRESINELRKNDGENNSAIYSPIKTDTWYGESFGIVYGFFTVNLPFNGLTYITSPQIIAFVFWQLLLFIILFIRYERCFKEGIKDNYAIWVFYVIFAFFIVQGIFEPDLGSAVRHKIGIFPFIYFALYYHEFNNKK</sequence>
<reference evidence="3" key="1">
    <citation type="journal article" date="2019" name="Int. J. Syst. Evol. Microbiol.">
        <title>The Global Catalogue of Microorganisms (GCM) 10K type strain sequencing project: providing services to taxonomists for standard genome sequencing and annotation.</title>
        <authorList>
            <consortium name="The Broad Institute Genomics Platform"/>
            <consortium name="The Broad Institute Genome Sequencing Center for Infectious Disease"/>
            <person name="Wu L."/>
            <person name="Ma J."/>
        </authorList>
    </citation>
    <scope>NUCLEOTIDE SEQUENCE [LARGE SCALE GENOMIC DNA]</scope>
    <source>
        <strain evidence="3">CCUG 60527</strain>
    </source>
</reference>
<comment type="caution">
    <text evidence="2">The sequence shown here is derived from an EMBL/GenBank/DDBJ whole genome shotgun (WGS) entry which is preliminary data.</text>
</comment>
<feature type="transmembrane region" description="Helical" evidence="1">
    <location>
        <begin position="12"/>
        <end position="31"/>
    </location>
</feature>
<name>A0ABW3JWJ8_9FLAO</name>
<proteinExistence type="predicted"/>
<evidence type="ECO:0000256" key="1">
    <source>
        <dbReference type="SAM" id="Phobius"/>
    </source>
</evidence>
<keyword evidence="1" id="KW-0812">Transmembrane</keyword>
<dbReference type="EMBL" id="JBHTJR010000051">
    <property type="protein sequence ID" value="MFD0994008.1"/>
    <property type="molecule type" value="Genomic_DNA"/>
</dbReference>
<organism evidence="2 3">
    <name type="scientific">Tenacibaculum geojense</name>
    <dbReference type="NCBI Taxonomy" id="915352"/>
    <lineage>
        <taxon>Bacteria</taxon>
        <taxon>Pseudomonadati</taxon>
        <taxon>Bacteroidota</taxon>
        <taxon>Flavobacteriia</taxon>
        <taxon>Flavobacteriales</taxon>
        <taxon>Flavobacteriaceae</taxon>
        <taxon>Tenacibaculum</taxon>
    </lineage>
</organism>
<evidence type="ECO:0000313" key="2">
    <source>
        <dbReference type="EMBL" id="MFD0994008.1"/>
    </source>
</evidence>
<gene>
    <name evidence="2" type="ORF">ACFQ1U_12400</name>
</gene>
<dbReference type="RefSeq" id="WP_386108831.1">
    <property type="nucleotide sequence ID" value="NZ_JBHTJR010000051.1"/>
</dbReference>
<keyword evidence="1" id="KW-1133">Transmembrane helix</keyword>
<dbReference type="PROSITE" id="PS51257">
    <property type="entry name" value="PROKAR_LIPOPROTEIN"/>
    <property type="match status" value="1"/>
</dbReference>